<evidence type="ECO:0000259" key="4">
    <source>
        <dbReference type="PROSITE" id="PS50893"/>
    </source>
</evidence>
<dbReference type="PANTHER" id="PTHR45772">
    <property type="entry name" value="CONSERVED COMPONENT OF ABC TRANSPORTER FOR NATURAL AMINO ACIDS-RELATED"/>
    <property type="match status" value="1"/>
</dbReference>
<dbReference type="Pfam" id="PF00005">
    <property type="entry name" value="ABC_tran"/>
    <property type="match status" value="1"/>
</dbReference>
<dbReference type="InterPro" id="IPR003593">
    <property type="entry name" value="AAA+_ATPase"/>
</dbReference>
<proteinExistence type="predicted"/>
<dbReference type="CDD" id="cd03219">
    <property type="entry name" value="ABC_Mj1267_LivG_branched"/>
    <property type="match status" value="1"/>
</dbReference>
<dbReference type="GO" id="GO:0005886">
    <property type="term" value="C:plasma membrane"/>
    <property type="evidence" value="ECO:0007669"/>
    <property type="project" value="TreeGrafter"/>
</dbReference>
<dbReference type="SMART" id="SM00382">
    <property type="entry name" value="AAA"/>
    <property type="match status" value="1"/>
</dbReference>
<dbReference type="PROSITE" id="PS50893">
    <property type="entry name" value="ABC_TRANSPORTER_2"/>
    <property type="match status" value="1"/>
</dbReference>
<name>A0A538SAH0_UNCEI</name>
<evidence type="ECO:0000256" key="2">
    <source>
        <dbReference type="ARBA" id="ARBA00022741"/>
    </source>
</evidence>
<evidence type="ECO:0000313" key="5">
    <source>
        <dbReference type="EMBL" id="TMQ48359.1"/>
    </source>
</evidence>
<evidence type="ECO:0000256" key="3">
    <source>
        <dbReference type="ARBA" id="ARBA00022840"/>
    </source>
</evidence>
<accession>A0A538SAH0</accession>
<keyword evidence="3 5" id="KW-0067">ATP-binding</keyword>
<dbReference type="FunFam" id="3.40.50.300:FF:000421">
    <property type="entry name" value="Branched-chain amino acid ABC transporter ATP-binding protein"/>
    <property type="match status" value="1"/>
</dbReference>
<feature type="domain" description="ABC transporter" evidence="4">
    <location>
        <begin position="13"/>
        <end position="260"/>
    </location>
</feature>
<dbReference type="InterPro" id="IPR032823">
    <property type="entry name" value="BCA_ABC_TP_C"/>
</dbReference>
<evidence type="ECO:0000313" key="6">
    <source>
        <dbReference type="Proteomes" id="UP000316292"/>
    </source>
</evidence>
<evidence type="ECO:0000256" key="1">
    <source>
        <dbReference type="ARBA" id="ARBA00022448"/>
    </source>
</evidence>
<dbReference type="PANTHER" id="PTHR45772:SF9">
    <property type="entry name" value="CONSERVED COMPONENT OF ABC TRANSPORTER FOR NATURAL AMINO ACIDS"/>
    <property type="match status" value="1"/>
</dbReference>
<dbReference type="InterPro" id="IPR027417">
    <property type="entry name" value="P-loop_NTPase"/>
</dbReference>
<dbReference type="InterPro" id="IPR003439">
    <property type="entry name" value="ABC_transporter-like_ATP-bd"/>
</dbReference>
<keyword evidence="2" id="KW-0547">Nucleotide-binding</keyword>
<dbReference type="SUPFAM" id="SSF52540">
    <property type="entry name" value="P-loop containing nucleoside triphosphate hydrolases"/>
    <property type="match status" value="1"/>
</dbReference>
<gene>
    <name evidence="5" type="ORF">E6K71_07390</name>
</gene>
<organism evidence="5 6">
    <name type="scientific">Eiseniibacteriota bacterium</name>
    <dbReference type="NCBI Taxonomy" id="2212470"/>
    <lineage>
        <taxon>Bacteria</taxon>
        <taxon>Candidatus Eiseniibacteriota</taxon>
    </lineage>
</organism>
<sequence length="260" mass="28561">MDPVRESLTVLLLEVDGVSKSFGGIRAVDKCTLEVEAGSIVGLIGPNGAGKSTLFNLVIGTYSPDVGRIVFRDERIDGMPPYEIVERGLAKTFQIPREFRSLTVLENVMVSARGEPGESPVLSLLGLRRVWRREEELERKSRDLLALIGLSELADEPARNLSGGQKKLLELARVLVMDPSLILLDEPVAGVNPTLSLKILSLIEDLRKSGKTFFLIEHDMNVVFNRCDRVIVMHQGRVIAEGKPAEVRAHPAVLESYLGG</sequence>
<dbReference type="GO" id="GO:0016887">
    <property type="term" value="F:ATP hydrolysis activity"/>
    <property type="evidence" value="ECO:0007669"/>
    <property type="project" value="InterPro"/>
</dbReference>
<dbReference type="GO" id="GO:0005524">
    <property type="term" value="F:ATP binding"/>
    <property type="evidence" value="ECO:0007669"/>
    <property type="project" value="UniProtKB-KW"/>
</dbReference>
<dbReference type="InterPro" id="IPR051120">
    <property type="entry name" value="ABC_AA/LPS_Transport"/>
</dbReference>
<dbReference type="InterPro" id="IPR017871">
    <property type="entry name" value="ABC_transporter-like_CS"/>
</dbReference>
<dbReference type="Pfam" id="PF12399">
    <property type="entry name" value="BCA_ABC_TP_C"/>
    <property type="match status" value="1"/>
</dbReference>
<dbReference type="Gene3D" id="3.40.50.300">
    <property type="entry name" value="P-loop containing nucleotide triphosphate hydrolases"/>
    <property type="match status" value="1"/>
</dbReference>
<dbReference type="EMBL" id="VBOR01000077">
    <property type="protein sequence ID" value="TMQ48359.1"/>
    <property type="molecule type" value="Genomic_DNA"/>
</dbReference>
<dbReference type="PROSITE" id="PS00211">
    <property type="entry name" value="ABC_TRANSPORTER_1"/>
    <property type="match status" value="1"/>
</dbReference>
<dbReference type="Proteomes" id="UP000316292">
    <property type="component" value="Unassembled WGS sequence"/>
</dbReference>
<reference evidence="5 6" key="1">
    <citation type="journal article" date="2019" name="Nat. Microbiol.">
        <title>Mediterranean grassland soil C-N compound turnover is dependent on rainfall and depth, and is mediated by genomically divergent microorganisms.</title>
        <authorList>
            <person name="Diamond S."/>
            <person name="Andeer P.F."/>
            <person name="Li Z."/>
            <person name="Crits-Christoph A."/>
            <person name="Burstein D."/>
            <person name="Anantharaman K."/>
            <person name="Lane K.R."/>
            <person name="Thomas B.C."/>
            <person name="Pan C."/>
            <person name="Northen T.R."/>
            <person name="Banfield J.F."/>
        </authorList>
    </citation>
    <scope>NUCLEOTIDE SEQUENCE [LARGE SCALE GENOMIC DNA]</scope>
    <source>
        <strain evidence="5">WS_1</strain>
    </source>
</reference>
<comment type="caution">
    <text evidence="5">The sequence shown here is derived from an EMBL/GenBank/DDBJ whole genome shotgun (WGS) entry which is preliminary data.</text>
</comment>
<keyword evidence="1" id="KW-0813">Transport</keyword>
<dbReference type="AlphaFoldDB" id="A0A538SAH0"/>
<protein>
    <submittedName>
        <fullName evidence="5">ABC transporter ATP-binding protein</fullName>
    </submittedName>
</protein>